<dbReference type="Pfam" id="PF13730">
    <property type="entry name" value="HTH_36"/>
    <property type="match status" value="1"/>
</dbReference>
<keyword evidence="2" id="KW-1185">Reference proteome</keyword>
<evidence type="ECO:0008006" key="3">
    <source>
        <dbReference type="Google" id="ProtNLM"/>
    </source>
</evidence>
<name>A0A518VCY7_BRELA</name>
<dbReference type="OrthoDB" id="2697418at2"/>
<dbReference type="Gene3D" id="1.10.10.10">
    <property type="entry name" value="Winged helix-like DNA-binding domain superfamily/Winged helix DNA-binding domain"/>
    <property type="match status" value="1"/>
</dbReference>
<reference evidence="1 2" key="1">
    <citation type="submission" date="2018-11" db="EMBL/GenBank/DDBJ databases">
        <title>Phylogenetic determinants of toxin gene distribution in genomes of Brevibacillus laterosporus.</title>
        <authorList>
            <person name="Glare T.R."/>
            <person name="Durrant A."/>
            <person name="Berry C."/>
            <person name="Palma L."/>
            <person name="Ormskirk M."/>
            <person name="Cox M.O."/>
        </authorList>
    </citation>
    <scope>NUCLEOTIDE SEQUENCE [LARGE SCALE GENOMIC DNA]</scope>
    <source>
        <strain evidence="1 2">1821L</strain>
    </source>
</reference>
<organism evidence="1 2">
    <name type="scientific">Brevibacillus laterosporus</name>
    <name type="common">Bacillus laterosporus</name>
    <dbReference type="NCBI Taxonomy" id="1465"/>
    <lineage>
        <taxon>Bacteria</taxon>
        <taxon>Bacillati</taxon>
        <taxon>Bacillota</taxon>
        <taxon>Bacilli</taxon>
        <taxon>Bacillales</taxon>
        <taxon>Paenibacillaceae</taxon>
        <taxon>Brevibacillus</taxon>
    </lineage>
</organism>
<dbReference type="InterPro" id="IPR036388">
    <property type="entry name" value="WH-like_DNA-bd_sf"/>
</dbReference>
<evidence type="ECO:0000313" key="1">
    <source>
        <dbReference type="EMBL" id="QDX94860.1"/>
    </source>
</evidence>
<dbReference type="SUPFAM" id="SSF46785">
    <property type="entry name" value="Winged helix' DNA-binding domain"/>
    <property type="match status" value="1"/>
</dbReference>
<protein>
    <recommendedName>
        <fullName evidence="3">Helix-turn-helix domain-containing protein</fullName>
    </recommendedName>
</protein>
<accession>A0A518VCY7</accession>
<dbReference type="Proteomes" id="UP000319432">
    <property type="component" value="Chromosome"/>
</dbReference>
<gene>
    <name evidence="1" type="ORF">EEL30_22775</name>
</gene>
<dbReference type="AlphaFoldDB" id="A0A518VCY7"/>
<evidence type="ECO:0000313" key="2">
    <source>
        <dbReference type="Proteomes" id="UP000319432"/>
    </source>
</evidence>
<sequence length="96" mass="10799">MTPATMIVLDALRLRAMKVIGVAYLKIETIMKMVKVSRASVERAIRKLEQVGIIKRITTARKTGLQGANMFAFLHSNDGVKVEGVGWWRKRNSTKL</sequence>
<proteinExistence type="predicted"/>
<dbReference type="EMBL" id="CP033464">
    <property type="protein sequence ID" value="QDX94860.1"/>
    <property type="molecule type" value="Genomic_DNA"/>
</dbReference>
<dbReference type="InterPro" id="IPR036390">
    <property type="entry name" value="WH_DNA-bd_sf"/>
</dbReference>